<gene>
    <name evidence="1" type="ORF">N3K66_004403</name>
</gene>
<organism evidence="1 2">
    <name type="scientific">Trichothecium roseum</name>
    <dbReference type="NCBI Taxonomy" id="47278"/>
    <lineage>
        <taxon>Eukaryota</taxon>
        <taxon>Fungi</taxon>
        <taxon>Dikarya</taxon>
        <taxon>Ascomycota</taxon>
        <taxon>Pezizomycotina</taxon>
        <taxon>Sordariomycetes</taxon>
        <taxon>Hypocreomycetidae</taxon>
        <taxon>Hypocreales</taxon>
        <taxon>Hypocreales incertae sedis</taxon>
        <taxon>Trichothecium</taxon>
    </lineage>
</organism>
<keyword evidence="2" id="KW-1185">Reference proteome</keyword>
<name>A0ACC0V3W7_9HYPO</name>
<dbReference type="Proteomes" id="UP001163324">
    <property type="component" value="Chromosome 4"/>
</dbReference>
<evidence type="ECO:0000313" key="2">
    <source>
        <dbReference type="Proteomes" id="UP001163324"/>
    </source>
</evidence>
<reference evidence="1" key="1">
    <citation type="submission" date="2022-10" db="EMBL/GenBank/DDBJ databases">
        <title>Complete Genome of Trichothecium roseum strain YXFP-22015, a Plant Pathogen Isolated from Citrus.</title>
        <authorList>
            <person name="Wang Y."/>
            <person name="Zhu L."/>
        </authorList>
    </citation>
    <scope>NUCLEOTIDE SEQUENCE</scope>
    <source>
        <strain evidence="1">YXFP-22015</strain>
    </source>
</reference>
<comment type="caution">
    <text evidence="1">The sequence shown here is derived from an EMBL/GenBank/DDBJ whole genome shotgun (WGS) entry which is preliminary data.</text>
</comment>
<sequence length="537" mass="56715">MAGPEKELDDEVRDHHHSKRPVRQQDPEFGTALDGDVPPPPLYSVFSTWQKRGIVLAATLGAFYSPFSGQIYLPSLPSVAADLGVSVSRVNLTVTTYIAVQALMPMLIGSLADSGGRRPAYIACFCVYVTACIGLALVPSYGGVLALRCLQSAGSSPLPALSNAVIADVATSAERGSYAAFTALPAVFGPALGPVIGGLLSQSLGWRFIFWFLAALGTVYVIPVAVFFPETCRHIVDDGSAMPPPLYRNLWQVVKLRRKIAAGTTTTPGNGENGGQEEEEAPGSSKKFKFKMPNLLGSVFILFEKETGLLLGSGSMTMTGIQALATSMSTEMPHAYGLNETQVGLMYLPFALGAVVAAVVVGRAMTWNFRRHCSRLGLPFDGARQIELAGFPIERARLEIGLPLLLLGSAALAGWGWVVEARAHLALAGVMSALQGVGMMGYSGTAYALLADIHPGKVGTAMAANNLTRGLMGAAATAAIGPMIEAVGIGWSGTILIVPCLAFVPGLLLVMSRGAKWRAQLAEKRRRKEERKENAGG</sequence>
<accession>A0ACC0V3W7</accession>
<protein>
    <submittedName>
        <fullName evidence="1">Uncharacterized protein</fullName>
    </submittedName>
</protein>
<proteinExistence type="predicted"/>
<dbReference type="EMBL" id="CM047943">
    <property type="protein sequence ID" value="KAI9900141.1"/>
    <property type="molecule type" value="Genomic_DNA"/>
</dbReference>
<evidence type="ECO:0000313" key="1">
    <source>
        <dbReference type="EMBL" id="KAI9900141.1"/>
    </source>
</evidence>